<dbReference type="PANTHER" id="PTHR43290:SF2">
    <property type="entry name" value="MEVALONATE KINASE"/>
    <property type="match status" value="1"/>
</dbReference>
<dbReference type="OMA" id="LMDFNHG"/>
<dbReference type="PRINTS" id="PR00959">
    <property type="entry name" value="MEVGALKINASE"/>
</dbReference>
<keyword evidence="17" id="KW-1185">Reference proteome</keyword>
<comment type="similarity">
    <text evidence="2 13">Belongs to the GHMP kinase family. Mevalonate kinase subfamily.</text>
</comment>
<evidence type="ECO:0000256" key="5">
    <source>
        <dbReference type="ARBA" id="ARBA00022516"/>
    </source>
</evidence>
<dbReference type="AlphaFoldDB" id="A0A8B7ZGF5"/>
<accession>A0A8B7ZGF5</accession>
<dbReference type="GO" id="GO:0005524">
    <property type="term" value="F:ATP binding"/>
    <property type="evidence" value="ECO:0007669"/>
    <property type="project" value="UniProtKB-KW"/>
</dbReference>
<dbReference type="OrthoDB" id="1652964at2759"/>
<dbReference type="RefSeq" id="XP_022104077.1">
    <property type="nucleotide sequence ID" value="XM_022248385.1"/>
</dbReference>
<dbReference type="Pfam" id="PF08544">
    <property type="entry name" value="GHMP_kinases_C"/>
    <property type="match status" value="1"/>
</dbReference>
<keyword evidence="11 13" id="KW-0443">Lipid metabolism</keyword>
<dbReference type="FunFam" id="3.30.230.10:FF:000027">
    <property type="entry name" value="Mevalonate kinase"/>
    <property type="match status" value="1"/>
</dbReference>
<dbReference type="InterPro" id="IPR020568">
    <property type="entry name" value="Ribosomal_Su5_D2-typ_SF"/>
</dbReference>
<feature type="region of interest" description="Disordered" evidence="14">
    <location>
        <begin position="301"/>
        <end position="329"/>
    </location>
</feature>
<dbReference type="InterPro" id="IPR006205">
    <property type="entry name" value="Mev_gal_kin"/>
</dbReference>
<dbReference type="GO" id="GO:0005829">
    <property type="term" value="C:cytosol"/>
    <property type="evidence" value="ECO:0007669"/>
    <property type="project" value="TreeGrafter"/>
</dbReference>
<keyword evidence="5 13" id="KW-0444">Lipid biosynthesis</keyword>
<dbReference type="GO" id="GO:0006695">
    <property type="term" value="P:cholesterol biosynthetic process"/>
    <property type="evidence" value="ECO:0007669"/>
    <property type="project" value="TreeGrafter"/>
</dbReference>
<evidence type="ECO:0000256" key="7">
    <source>
        <dbReference type="ARBA" id="ARBA00022741"/>
    </source>
</evidence>
<evidence type="ECO:0000256" key="6">
    <source>
        <dbReference type="ARBA" id="ARBA00022679"/>
    </source>
</evidence>
<sequence>MKKAMDTTVKRDFNVSAPGKVILHGEHAVVYGKTALASSLNLRTFLQLRPTVQASTASFKLLDIGLEWEWNTEELAQTFSECLGQREAGDAGPPTPVLLAKMKKFTGVSEDGSTRDLAVLAVLYLYLSVLGSGKASAFPSLEVSVTSELPTGAGLGSSAAFSVCLSAAFLLQAGITSPVDENGLNQRSWNKDDLDVINCWAFEAERIIHGNPSGIDNAVSTYGGALRYQGKAIQPLSKVPNLRILLINTKIPRSTKVLVAGVRKKYEKFPEVIGPVLESIEGISQMCQSLFEEFMIGPEKERGSNPTVVSNQSDSAKQPADQVAPTVGGTEVQADQTTSLYGQLEDLIDMNQKFLEILGVSHPSLEALCSLTAKFGLHSKLTGAGGGGCALTLLRPDTAADTVMHVREEVAAVGYDLWETSIGGVGVAFHADLNRAKEMGFNVPETFLGKL</sequence>
<dbReference type="Proteomes" id="UP000694845">
    <property type="component" value="Unplaced"/>
</dbReference>
<dbReference type="InterPro" id="IPR036554">
    <property type="entry name" value="GHMP_kinase_C_sf"/>
</dbReference>
<dbReference type="Gene3D" id="3.30.230.10">
    <property type="match status" value="1"/>
</dbReference>
<keyword evidence="13" id="KW-0752">Steroid biosynthesis</keyword>
<evidence type="ECO:0000256" key="14">
    <source>
        <dbReference type="SAM" id="MobiDB-lite"/>
    </source>
</evidence>
<dbReference type="SUPFAM" id="SSF54211">
    <property type="entry name" value="Ribosomal protein S5 domain 2-like"/>
    <property type="match status" value="1"/>
</dbReference>
<dbReference type="SUPFAM" id="SSF55060">
    <property type="entry name" value="GHMP Kinase, C-terminal domain"/>
    <property type="match status" value="1"/>
</dbReference>
<evidence type="ECO:0000256" key="11">
    <source>
        <dbReference type="ARBA" id="ARBA00023098"/>
    </source>
</evidence>
<dbReference type="PROSITE" id="PS00627">
    <property type="entry name" value="GHMP_KINASES_ATP"/>
    <property type="match status" value="1"/>
</dbReference>
<evidence type="ECO:0000259" key="16">
    <source>
        <dbReference type="Pfam" id="PF08544"/>
    </source>
</evidence>
<dbReference type="GO" id="GO:0004496">
    <property type="term" value="F:mevalonate kinase activity"/>
    <property type="evidence" value="ECO:0007669"/>
    <property type="project" value="UniProtKB-EC"/>
</dbReference>
<protein>
    <recommendedName>
        <fullName evidence="3 13">Mevalonate kinase</fullName>
        <shortName evidence="13">MK</shortName>
        <ecNumber evidence="3 13">2.7.1.36</ecNumber>
    </recommendedName>
</protein>
<reference evidence="18" key="1">
    <citation type="submission" date="2025-08" db="UniProtKB">
        <authorList>
            <consortium name="RefSeq"/>
        </authorList>
    </citation>
    <scope>IDENTIFICATION</scope>
</reference>
<evidence type="ECO:0000256" key="13">
    <source>
        <dbReference type="RuleBase" id="RU363087"/>
    </source>
</evidence>
<evidence type="ECO:0000256" key="8">
    <source>
        <dbReference type="ARBA" id="ARBA00022777"/>
    </source>
</evidence>
<dbReference type="EC" id="2.7.1.36" evidence="3 13"/>
<evidence type="ECO:0000313" key="17">
    <source>
        <dbReference type="Proteomes" id="UP000694845"/>
    </source>
</evidence>
<dbReference type="Gene3D" id="3.30.70.890">
    <property type="entry name" value="GHMP kinase, C-terminal domain"/>
    <property type="match status" value="1"/>
</dbReference>
<keyword evidence="10" id="KW-0460">Magnesium</keyword>
<dbReference type="PANTHER" id="PTHR43290">
    <property type="entry name" value="MEVALONATE KINASE"/>
    <property type="match status" value="1"/>
</dbReference>
<dbReference type="InterPro" id="IPR013750">
    <property type="entry name" value="GHMP_kinase_C_dom"/>
</dbReference>
<comment type="catalytic activity">
    <reaction evidence="13">
        <text>(R)-mevalonate + ATP = (R)-5-phosphomevalonate + ADP + H(+)</text>
        <dbReference type="Rhea" id="RHEA:17065"/>
        <dbReference type="ChEBI" id="CHEBI:15378"/>
        <dbReference type="ChEBI" id="CHEBI:30616"/>
        <dbReference type="ChEBI" id="CHEBI:36464"/>
        <dbReference type="ChEBI" id="CHEBI:58146"/>
        <dbReference type="ChEBI" id="CHEBI:456216"/>
        <dbReference type="EC" id="2.7.1.36"/>
    </reaction>
</comment>
<dbReference type="Pfam" id="PF00288">
    <property type="entry name" value="GHMP_kinases_N"/>
    <property type="match status" value="1"/>
</dbReference>
<keyword evidence="13" id="KW-1207">Sterol metabolism</keyword>
<keyword evidence="8 13" id="KW-0418">Kinase</keyword>
<evidence type="ECO:0000256" key="4">
    <source>
        <dbReference type="ARBA" id="ARBA00022490"/>
    </source>
</evidence>
<dbReference type="InterPro" id="IPR006203">
    <property type="entry name" value="GHMP_knse_ATP-bd_CS"/>
</dbReference>
<comment type="subcellular location">
    <subcellularLocation>
        <location evidence="1 13">Cytoplasm</location>
    </subcellularLocation>
</comment>
<feature type="compositionally biased region" description="Polar residues" evidence="14">
    <location>
        <begin position="304"/>
        <end position="316"/>
    </location>
</feature>
<dbReference type="GeneID" id="110986489"/>
<keyword evidence="7 13" id="KW-0547">Nucleotide-binding</keyword>
<proteinExistence type="inferred from homology"/>
<evidence type="ECO:0000256" key="1">
    <source>
        <dbReference type="ARBA" id="ARBA00004496"/>
    </source>
</evidence>
<dbReference type="InterPro" id="IPR006204">
    <property type="entry name" value="GHMP_kinase_N_dom"/>
</dbReference>
<dbReference type="NCBIfam" id="TIGR00549">
    <property type="entry name" value="mevalon_kin"/>
    <property type="match status" value="1"/>
</dbReference>
<dbReference type="InterPro" id="IPR014721">
    <property type="entry name" value="Ribsml_uS5_D2-typ_fold_subgr"/>
</dbReference>
<keyword evidence="13" id="KW-0753">Steroid metabolism</keyword>
<dbReference type="KEGG" id="aplc:110986489"/>
<feature type="domain" description="GHMP kinase N-terminal" evidence="15">
    <location>
        <begin position="136"/>
        <end position="224"/>
    </location>
</feature>
<evidence type="ECO:0000256" key="12">
    <source>
        <dbReference type="ARBA" id="ARBA00029438"/>
    </source>
</evidence>
<keyword evidence="6 13" id="KW-0808">Transferase</keyword>
<dbReference type="UniPathway" id="UPA00057">
    <property type="reaction ID" value="UER00098"/>
</dbReference>
<feature type="domain" description="GHMP kinase C-terminal" evidence="16">
    <location>
        <begin position="343"/>
        <end position="403"/>
    </location>
</feature>
<comment type="pathway">
    <text evidence="12 13">Isoprenoid biosynthesis; isopentenyl diphosphate biosynthesis via mevalonate pathway; isopentenyl diphosphate from (R)-mevalonate: step 1/3.</text>
</comment>
<organism evidence="17 18">
    <name type="scientific">Acanthaster planci</name>
    <name type="common">Crown-of-thorns starfish</name>
    <dbReference type="NCBI Taxonomy" id="133434"/>
    <lineage>
        <taxon>Eukaryota</taxon>
        <taxon>Metazoa</taxon>
        <taxon>Echinodermata</taxon>
        <taxon>Eleutherozoa</taxon>
        <taxon>Asterozoa</taxon>
        <taxon>Asteroidea</taxon>
        <taxon>Valvatacea</taxon>
        <taxon>Valvatida</taxon>
        <taxon>Acanthasteridae</taxon>
        <taxon>Acanthaster</taxon>
    </lineage>
</organism>
<name>A0A8B7ZGF5_ACAPL</name>
<evidence type="ECO:0000256" key="10">
    <source>
        <dbReference type="ARBA" id="ARBA00022842"/>
    </source>
</evidence>
<keyword evidence="4 13" id="KW-0963">Cytoplasm</keyword>
<gene>
    <name evidence="18" type="primary">LOC110986489</name>
</gene>
<evidence type="ECO:0000256" key="3">
    <source>
        <dbReference type="ARBA" id="ARBA00012103"/>
    </source>
</evidence>
<evidence type="ECO:0000313" key="18">
    <source>
        <dbReference type="RefSeq" id="XP_022104077.1"/>
    </source>
</evidence>
<keyword evidence="9 13" id="KW-0067">ATP-binding</keyword>
<dbReference type="CTD" id="4598"/>
<evidence type="ECO:0000259" key="15">
    <source>
        <dbReference type="Pfam" id="PF00288"/>
    </source>
</evidence>
<evidence type="ECO:0000256" key="2">
    <source>
        <dbReference type="ARBA" id="ARBA00006495"/>
    </source>
</evidence>
<dbReference type="GO" id="GO:0019287">
    <property type="term" value="P:isopentenyl diphosphate biosynthetic process, mevalonate pathway"/>
    <property type="evidence" value="ECO:0007669"/>
    <property type="project" value="UniProtKB-UniPathway"/>
</dbReference>
<evidence type="ECO:0000256" key="9">
    <source>
        <dbReference type="ARBA" id="ARBA00022840"/>
    </source>
</evidence>
<keyword evidence="13" id="KW-0756">Sterol biosynthesis</keyword>